<sequence>MAGKTDFDLRDACAFYAQKYKYPADALEKGLEGYVAHLFAQEEGFDAVLDSELTTEVDLSDYICRSNDLKIDVVLEDEIGKRILLLQAAWRAKDLEENKVAAFFDVPDLILRGEYKETGGDQIQDLIADFSSKVADGWEVILRFCTNLSVGNKKRLQEVVEAKNEAYLQEERSITCELLGAAELAKWDEEFKSAIRGGLVDEVTLHLQEGKFIELAEPYRSVIGVIKANELVSLYKRKGVGLSLFNLNIRLPLASKKVNPKIVETAASVDEGPNFLYYNNGVSAVCGGYEMNENVLTAQRLQIINGAQTVSALVKAARKYQNSDVYLLFRLTETTEKYGGSFTDNVIRYNNTQNPVKVADFFANDQIQIWLRDNLTRIAGHGAVPNLYYVNKSGHKPKGATGRGLKIEQLAGIRHAFLYGPVASYKEPASFFDRSGRYDEAFGMGGKSVTFWPEEELMRAGAAIAIHDRIQALGKKLKQDDLTKDLDEAKYLYRLARYVTALVAVGLEAIRDNTFKDYSTLMASTPTFTSNVDPIILKARQALRHEYKARKANSVQPEYNLARDEDAWSRLRDTVREEVIADYVVG</sequence>
<evidence type="ECO:0000313" key="3">
    <source>
        <dbReference type="Proteomes" id="UP001141659"/>
    </source>
</evidence>
<gene>
    <name evidence="2" type="ORF">H5P34_09290</name>
</gene>
<name>A0AAW5T122_9MYCO</name>
<reference evidence="2" key="1">
    <citation type="submission" date="2020-07" db="EMBL/GenBank/DDBJ databases">
        <authorList>
            <person name="Pettersson B.M.F."/>
            <person name="Behra P.R.K."/>
            <person name="Ramesh M."/>
            <person name="Das S."/>
            <person name="Dasgupta S."/>
            <person name="Kirsebom L.A."/>
        </authorList>
    </citation>
    <scope>NUCLEOTIDE SEQUENCE</scope>
    <source>
        <strain evidence="2">DSM 44242</strain>
    </source>
</reference>
<dbReference type="EMBL" id="JACKVC010000012">
    <property type="protein sequence ID" value="MCV7388236.1"/>
    <property type="molecule type" value="Genomic_DNA"/>
</dbReference>
<dbReference type="InterPro" id="IPR018891">
    <property type="entry name" value="AIPR_C"/>
</dbReference>
<protein>
    <submittedName>
        <fullName evidence="2">AIPR family protein</fullName>
    </submittedName>
</protein>
<dbReference type="Pfam" id="PF10592">
    <property type="entry name" value="AIPR"/>
    <property type="match status" value="1"/>
</dbReference>
<dbReference type="Proteomes" id="UP001141659">
    <property type="component" value="Unassembled WGS sequence"/>
</dbReference>
<accession>A0AAW5T122</accession>
<evidence type="ECO:0000313" key="2">
    <source>
        <dbReference type="EMBL" id="MCV7388236.1"/>
    </source>
</evidence>
<evidence type="ECO:0000259" key="1">
    <source>
        <dbReference type="Pfam" id="PF10592"/>
    </source>
</evidence>
<proteinExistence type="predicted"/>
<dbReference type="RefSeq" id="WP_036447937.1">
    <property type="nucleotide sequence ID" value="NZ_JACKVC010000012.1"/>
</dbReference>
<dbReference type="AlphaFoldDB" id="A0AAW5T122"/>
<comment type="caution">
    <text evidence="2">The sequence shown here is derived from an EMBL/GenBank/DDBJ whole genome shotgun (WGS) entry which is preliminary data.</text>
</comment>
<reference evidence="2" key="2">
    <citation type="journal article" date="2022" name="BMC Genomics">
        <title>Comparative genome analysis of mycobacteria focusing on tRNA and non-coding RNA.</title>
        <authorList>
            <person name="Behra P.R.K."/>
            <person name="Pettersson B.M.F."/>
            <person name="Ramesh M."/>
            <person name="Das S."/>
            <person name="Dasgupta S."/>
            <person name="Kirsebom L.A."/>
        </authorList>
    </citation>
    <scope>NUCLEOTIDE SEQUENCE</scope>
    <source>
        <strain evidence="2">DSM 44242</strain>
    </source>
</reference>
<feature type="domain" description="Abortive phage infection protein C-terminal" evidence="1">
    <location>
        <begin position="245"/>
        <end position="480"/>
    </location>
</feature>
<organism evidence="2 3">
    <name type="scientific">Mycolicibacterium porcinum</name>
    <dbReference type="NCBI Taxonomy" id="39693"/>
    <lineage>
        <taxon>Bacteria</taxon>
        <taxon>Bacillati</taxon>
        <taxon>Actinomycetota</taxon>
        <taxon>Actinomycetes</taxon>
        <taxon>Mycobacteriales</taxon>
        <taxon>Mycobacteriaceae</taxon>
        <taxon>Mycolicibacterium</taxon>
    </lineage>
</organism>